<dbReference type="GO" id="GO:0016020">
    <property type="term" value="C:membrane"/>
    <property type="evidence" value="ECO:0007669"/>
    <property type="project" value="UniProtKB-SubCell"/>
</dbReference>
<dbReference type="Gramene" id="SIN_1025109.t">
    <property type="protein sequence ID" value="SIN_1025109.t.cds1"/>
    <property type="gene ID" value="SIN_1025109"/>
</dbReference>
<dbReference type="PROSITE" id="PS00086">
    <property type="entry name" value="CYTOCHROME_P450"/>
    <property type="match status" value="1"/>
</dbReference>
<dbReference type="SUPFAM" id="SSF48264">
    <property type="entry name" value="Cytochrome P450"/>
    <property type="match status" value="1"/>
</dbReference>
<name>A0A6I9ULP2_SESIN</name>
<proteinExistence type="inferred from homology"/>
<evidence type="ECO:0000256" key="5">
    <source>
        <dbReference type="ARBA" id="ARBA00023002"/>
    </source>
</evidence>
<dbReference type="InterPro" id="IPR002401">
    <property type="entry name" value="Cyt_P450_E_grp-I"/>
</dbReference>
<keyword evidence="9" id="KW-0812">Transmembrane</keyword>
<keyword evidence="6 7" id="KW-0408">Iron</keyword>
<evidence type="ECO:0000256" key="4">
    <source>
        <dbReference type="ARBA" id="ARBA00022723"/>
    </source>
</evidence>
<keyword evidence="4 7" id="KW-0479">Metal-binding</keyword>
<accession>A0A6I9ULP2</accession>
<dbReference type="Gene3D" id="1.10.630.10">
    <property type="entry name" value="Cytochrome P450"/>
    <property type="match status" value="1"/>
</dbReference>
<dbReference type="InterPro" id="IPR036396">
    <property type="entry name" value="Cyt_P450_sf"/>
</dbReference>
<evidence type="ECO:0000313" key="11">
    <source>
        <dbReference type="RefSeq" id="XP_011100086.1"/>
    </source>
</evidence>
<dbReference type="InterPro" id="IPR017972">
    <property type="entry name" value="Cyt_P450_CS"/>
</dbReference>
<evidence type="ECO:0000256" key="7">
    <source>
        <dbReference type="PIRSR" id="PIRSR602401-1"/>
    </source>
</evidence>
<dbReference type="RefSeq" id="XP_011100086.1">
    <property type="nucleotide sequence ID" value="XM_011101784.2"/>
</dbReference>
<dbReference type="GeneID" id="105178319"/>
<feature type="binding site" description="axial binding residue" evidence="7">
    <location>
        <position position="458"/>
    </location>
    <ligand>
        <name>heme</name>
        <dbReference type="ChEBI" id="CHEBI:30413"/>
    </ligand>
    <ligandPart>
        <name>Fe</name>
        <dbReference type="ChEBI" id="CHEBI:18248"/>
    </ligandPart>
</feature>
<keyword evidence="7 8" id="KW-0349">Heme</keyword>
<gene>
    <name evidence="11" type="primary">LOC105178319</name>
</gene>
<keyword evidence="9" id="KW-1133">Transmembrane helix</keyword>
<dbReference type="GO" id="GO:0016705">
    <property type="term" value="F:oxidoreductase activity, acting on paired donors, with incorporation or reduction of molecular oxygen"/>
    <property type="evidence" value="ECO:0007669"/>
    <property type="project" value="InterPro"/>
</dbReference>
<keyword evidence="9" id="KW-0472">Membrane</keyword>
<dbReference type="InterPro" id="IPR001128">
    <property type="entry name" value="Cyt_P450"/>
</dbReference>
<dbReference type="FunCoup" id="A0A6I9ULP2">
    <property type="interactions" value="178"/>
</dbReference>
<dbReference type="KEGG" id="sind:105178319"/>
<reference evidence="11" key="1">
    <citation type="submission" date="2025-08" db="UniProtKB">
        <authorList>
            <consortium name="RefSeq"/>
        </authorList>
    </citation>
    <scope>IDENTIFICATION</scope>
</reference>
<dbReference type="GO" id="GO:0006629">
    <property type="term" value="P:lipid metabolic process"/>
    <property type="evidence" value="ECO:0007669"/>
    <property type="project" value="UniProtKB-ARBA"/>
</dbReference>
<dbReference type="GO" id="GO:0020037">
    <property type="term" value="F:heme binding"/>
    <property type="evidence" value="ECO:0007669"/>
    <property type="project" value="InterPro"/>
</dbReference>
<evidence type="ECO:0000256" key="3">
    <source>
        <dbReference type="ARBA" id="ARBA00010617"/>
    </source>
</evidence>
<keyword evidence="10" id="KW-1185">Reference proteome</keyword>
<dbReference type="PRINTS" id="PR00385">
    <property type="entry name" value="P450"/>
</dbReference>
<dbReference type="AlphaFoldDB" id="A0A6I9ULP2"/>
<keyword evidence="5 8" id="KW-0560">Oxidoreductase</keyword>
<comment type="similarity">
    <text evidence="3 8">Belongs to the cytochrome P450 family.</text>
</comment>
<protein>
    <submittedName>
        <fullName evidence="11">Alkane hydroxylase MAH1-like</fullName>
    </submittedName>
</protein>
<organism evidence="10 11">
    <name type="scientific">Sesamum indicum</name>
    <name type="common">Oriental sesame</name>
    <name type="synonym">Sesamum orientale</name>
    <dbReference type="NCBI Taxonomy" id="4182"/>
    <lineage>
        <taxon>Eukaryota</taxon>
        <taxon>Viridiplantae</taxon>
        <taxon>Streptophyta</taxon>
        <taxon>Embryophyta</taxon>
        <taxon>Tracheophyta</taxon>
        <taxon>Spermatophyta</taxon>
        <taxon>Magnoliopsida</taxon>
        <taxon>eudicotyledons</taxon>
        <taxon>Gunneridae</taxon>
        <taxon>Pentapetalae</taxon>
        <taxon>asterids</taxon>
        <taxon>lamiids</taxon>
        <taxon>Lamiales</taxon>
        <taxon>Pedaliaceae</taxon>
        <taxon>Sesamum</taxon>
    </lineage>
</organism>
<dbReference type="Pfam" id="PF00067">
    <property type="entry name" value="p450"/>
    <property type="match status" value="1"/>
</dbReference>
<feature type="transmembrane region" description="Helical" evidence="9">
    <location>
        <begin position="6"/>
        <end position="24"/>
    </location>
</feature>
<sequence>MSEILVMCFEVFLAVSWFFALWAWRNRRMIGWNWPLMGMLPTLLLHVDRIHDTCTEILRRSRRGTFRFQGPWFANMEILGTANPADVHYIMSSNFQNFPKGPVFREMFDVLGEGIFNADSDSWKHQRRAARALIGHQRFHRCLSKISFEKVEKGLVSVLEMVCREKQVIDLQDLFQRLTFDTTCALVTGYDPGCLSVDLPDVPFSKAMDDAEEAIFMRHVLPDRVWKLQRWLGVGSERKLSKAWGVLDSVIGKYIAMKREELRRGKLMDHEEEDGADLLTSYINGGDDAPSQYLKCDDKFLRDTILNLMIAGRDTTSSALTWFMWLVSTHPEVEKKIRDELSSICDPSEESHKWRIFKIDEINKLVYMHGAMCEALRLYPPVPFQHKEPMKPDILPSGHYVHPKMKVMFFLYAMGRMESIWGKDCLEFKPERWISERGTIKHEPSYKFLAFNAGPRTCLGREVAFTQMKMVAATVIHNYQVRVVEGHRVAPNCSVILYMRHGLKVRVAKRMI</sequence>
<dbReference type="GO" id="GO:0005506">
    <property type="term" value="F:iron ion binding"/>
    <property type="evidence" value="ECO:0007669"/>
    <property type="project" value="InterPro"/>
</dbReference>
<comment type="cofactor">
    <cofactor evidence="1 7">
        <name>heme</name>
        <dbReference type="ChEBI" id="CHEBI:30413"/>
    </cofactor>
</comment>
<evidence type="ECO:0000256" key="6">
    <source>
        <dbReference type="ARBA" id="ARBA00023004"/>
    </source>
</evidence>
<dbReference type="GO" id="GO:0004497">
    <property type="term" value="F:monooxygenase activity"/>
    <property type="evidence" value="ECO:0007669"/>
    <property type="project" value="UniProtKB-KW"/>
</dbReference>
<dbReference type="OrthoDB" id="1470350at2759"/>
<dbReference type="PANTHER" id="PTHR24296">
    <property type="entry name" value="CYTOCHROME P450"/>
    <property type="match status" value="1"/>
</dbReference>
<dbReference type="Proteomes" id="UP000504604">
    <property type="component" value="Linkage group LG15"/>
</dbReference>
<evidence type="ECO:0000313" key="10">
    <source>
        <dbReference type="Proteomes" id="UP000504604"/>
    </source>
</evidence>
<evidence type="ECO:0000256" key="9">
    <source>
        <dbReference type="SAM" id="Phobius"/>
    </source>
</evidence>
<dbReference type="PRINTS" id="PR00463">
    <property type="entry name" value="EP450I"/>
</dbReference>
<evidence type="ECO:0000256" key="2">
    <source>
        <dbReference type="ARBA" id="ARBA00004167"/>
    </source>
</evidence>
<keyword evidence="8" id="KW-0503">Monooxygenase</keyword>
<evidence type="ECO:0000256" key="8">
    <source>
        <dbReference type="RuleBase" id="RU000461"/>
    </source>
</evidence>
<comment type="subcellular location">
    <subcellularLocation>
        <location evidence="2">Membrane</location>
        <topology evidence="2">Single-pass membrane protein</topology>
    </subcellularLocation>
</comment>
<dbReference type="CDD" id="cd11064">
    <property type="entry name" value="CYP86A"/>
    <property type="match status" value="1"/>
</dbReference>
<evidence type="ECO:0000256" key="1">
    <source>
        <dbReference type="ARBA" id="ARBA00001971"/>
    </source>
</evidence>
<dbReference type="InParanoid" id="A0A6I9ULP2"/>